<sequence length="57" mass="6857">MLQFSKINSIFVHKYKNILPNLQTIMQGFQKKEKKKSYFAEKSLYFRSGLIKERATR</sequence>
<evidence type="ECO:0000313" key="1">
    <source>
        <dbReference type="EMBL" id="ERJ78771.1"/>
    </source>
</evidence>
<accession>A0ABN0NTT4</accession>
<dbReference type="EMBL" id="AWUY01000065">
    <property type="protein sequence ID" value="ERJ78771.1"/>
    <property type="molecule type" value="Genomic_DNA"/>
</dbReference>
<dbReference type="Proteomes" id="UP000016660">
    <property type="component" value="Unassembled WGS sequence"/>
</dbReference>
<organism evidence="1 2">
    <name type="scientific">Prevotella disiens JCM 6334 = ATCC 29426</name>
    <dbReference type="NCBI Taxonomy" id="1235811"/>
    <lineage>
        <taxon>Bacteria</taxon>
        <taxon>Pseudomonadati</taxon>
        <taxon>Bacteroidota</taxon>
        <taxon>Bacteroidia</taxon>
        <taxon>Bacteroidales</taxon>
        <taxon>Prevotellaceae</taxon>
        <taxon>Prevotella</taxon>
    </lineage>
</organism>
<evidence type="ECO:0000313" key="2">
    <source>
        <dbReference type="Proteomes" id="UP000016660"/>
    </source>
</evidence>
<protein>
    <submittedName>
        <fullName evidence="1">Uncharacterized protein</fullName>
    </submittedName>
</protein>
<name>A0ABN0NTT4_9BACT</name>
<proteinExistence type="predicted"/>
<reference evidence="1 2" key="1">
    <citation type="submission" date="2013-06" db="EMBL/GenBank/DDBJ databases">
        <authorList>
            <person name="Weinstock G."/>
            <person name="Sodergren E."/>
            <person name="Lobos E.A."/>
            <person name="Fulton L."/>
            <person name="Fulton R."/>
            <person name="Courtney L."/>
            <person name="Fronick C."/>
            <person name="O'Laughlin M."/>
            <person name="Godfrey J."/>
            <person name="Wilson R.M."/>
            <person name="Miner T."/>
            <person name="Farmer C."/>
            <person name="Delehaunty K."/>
            <person name="Cordes M."/>
            <person name="Minx P."/>
            <person name="Tomlinson C."/>
            <person name="Chen J."/>
            <person name="Wollam A."/>
            <person name="Pepin K.H."/>
            <person name="Bhonagiri V."/>
            <person name="Zhang X."/>
            <person name="Warren W."/>
            <person name="Mitreva M."/>
            <person name="Mardis E.R."/>
            <person name="Wilson R.K."/>
        </authorList>
    </citation>
    <scope>NUCLEOTIDE SEQUENCE [LARGE SCALE GENOMIC DNA]</scope>
    <source>
        <strain evidence="1 2">ATCC 29426</strain>
    </source>
</reference>
<comment type="caution">
    <text evidence="1">The sequence shown here is derived from an EMBL/GenBank/DDBJ whole genome shotgun (WGS) entry which is preliminary data.</text>
</comment>
<keyword evidence="2" id="KW-1185">Reference proteome</keyword>
<gene>
    <name evidence="1" type="ORF">HMPREF0653_00774</name>
</gene>